<sequence>MLCLTVVYCHLLLALPVAPDSAANTLNSPVNATSVGITYRDIARPENTLTNSATSTQESTHSLPPSIPNEQWFDIWQRSFTDTMDFTVKQLDGLFESSDEIGASGQKEARAEGRVQLAWEPRSGMLSDTDLRFRVRVRLPALKERVDLLLSDNEDETQNNTIRAARDSGNNNRDRTTIALRFRPEQDSHYSFRIGAGRRDQLYVMTRYRDAFAFSKQWAMLYDAELYYYTRDRLGAEVGVAFQYEINKKHLVRQNNRYYYRDDTNDWLWRHEVHHLFSVDQHNAVIPHFMVEGLSQPNFRVEEVYGGFRWRNNMLRDWLFFEVEPFVLWLREEDFKTSYGIALRVEAYYGRDT</sequence>
<comment type="caution">
    <text evidence="2">The sequence shown here is derived from an EMBL/GenBank/DDBJ whole genome shotgun (WGS) entry which is preliminary data.</text>
</comment>
<dbReference type="AlphaFoldDB" id="A0A0B3XW17"/>
<name>A0A0B3XW17_9ALTE</name>
<evidence type="ECO:0000313" key="3">
    <source>
        <dbReference type="Proteomes" id="UP000031197"/>
    </source>
</evidence>
<keyword evidence="3" id="KW-1185">Reference proteome</keyword>
<evidence type="ECO:0000313" key="2">
    <source>
        <dbReference type="EMBL" id="KHT53686.1"/>
    </source>
</evidence>
<feature type="chain" id="PRO_5002100641" evidence="1">
    <location>
        <begin position="23"/>
        <end position="353"/>
    </location>
</feature>
<proteinExistence type="predicted"/>
<organism evidence="2 3">
    <name type="scientific">Alteromonas marina</name>
    <dbReference type="NCBI Taxonomy" id="203795"/>
    <lineage>
        <taxon>Bacteria</taxon>
        <taxon>Pseudomonadati</taxon>
        <taxon>Pseudomonadota</taxon>
        <taxon>Gammaproteobacteria</taxon>
        <taxon>Alteromonadales</taxon>
        <taxon>Alteromonadaceae</taxon>
        <taxon>Alteromonas/Salinimonas group</taxon>
        <taxon>Alteromonas</taxon>
    </lineage>
</organism>
<dbReference type="OrthoDB" id="7054989at2"/>
<feature type="signal peptide" evidence="1">
    <location>
        <begin position="1"/>
        <end position="22"/>
    </location>
</feature>
<dbReference type="RefSeq" id="WP_039219300.1">
    <property type="nucleotide sequence ID" value="NZ_JWLW01000013.1"/>
</dbReference>
<evidence type="ECO:0000256" key="1">
    <source>
        <dbReference type="SAM" id="SignalP"/>
    </source>
</evidence>
<dbReference type="Proteomes" id="UP000031197">
    <property type="component" value="Unassembled WGS sequence"/>
</dbReference>
<dbReference type="EMBL" id="JWLW01000013">
    <property type="protein sequence ID" value="KHT53686.1"/>
    <property type="molecule type" value="Genomic_DNA"/>
</dbReference>
<gene>
    <name evidence="2" type="ORF">RJ41_08320</name>
</gene>
<accession>A0A0B3XW17</accession>
<keyword evidence="1" id="KW-0732">Signal</keyword>
<reference evidence="2 3" key="1">
    <citation type="submission" date="2014-12" db="EMBL/GenBank/DDBJ databases">
        <title>Genome sequencing of Alteromonas marina AD001.</title>
        <authorList>
            <person name="Adrian T.G.S."/>
            <person name="Chan K.G."/>
        </authorList>
    </citation>
    <scope>NUCLEOTIDE SEQUENCE [LARGE SCALE GENOMIC DNA]</scope>
    <source>
        <strain evidence="2 3">AD001</strain>
    </source>
</reference>
<protein>
    <submittedName>
        <fullName evidence="2">Uncharacterized protein</fullName>
    </submittedName>
</protein>